<dbReference type="RefSeq" id="WP_131511694.1">
    <property type="nucleotide sequence ID" value="NZ_SJKD01000001.1"/>
</dbReference>
<reference evidence="2 3" key="1">
    <citation type="submission" date="2019-02" db="EMBL/GenBank/DDBJ databases">
        <title>Kribbella capetownensis sp. nov. and Kribbella speibonae sp. nov., isolated from soil.</title>
        <authorList>
            <person name="Curtis S.M."/>
            <person name="Norton I."/>
            <person name="Everest G.J."/>
            <person name="Meyers P.R."/>
        </authorList>
    </citation>
    <scope>NUCLEOTIDE SEQUENCE [LARGE SCALE GENOMIC DNA]</scope>
    <source>
        <strain evidence="2 3">YM53</strain>
    </source>
</reference>
<proteinExistence type="predicted"/>
<evidence type="ECO:0000313" key="3">
    <source>
        <dbReference type="Proteomes" id="UP000293342"/>
    </source>
</evidence>
<protein>
    <submittedName>
        <fullName evidence="2">Uncharacterized protein</fullName>
    </submittedName>
</protein>
<dbReference type="AlphaFoldDB" id="A0A4R0K2R2"/>
<dbReference type="EMBL" id="SJKD01000001">
    <property type="protein sequence ID" value="TCC52964.1"/>
    <property type="molecule type" value="Genomic_DNA"/>
</dbReference>
<evidence type="ECO:0000313" key="2">
    <source>
        <dbReference type="EMBL" id="TCC52964.1"/>
    </source>
</evidence>
<gene>
    <name evidence="2" type="ORF">E0H75_04260</name>
</gene>
<feature type="compositionally biased region" description="Polar residues" evidence="1">
    <location>
        <begin position="12"/>
        <end position="23"/>
    </location>
</feature>
<name>A0A4R0K2R2_9ACTN</name>
<comment type="caution">
    <text evidence="2">The sequence shown here is derived from an EMBL/GenBank/DDBJ whole genome shotgun (WGS) entry which is preliminary data.</text>
</comment>
<keyword evidence="3" id="KW-1185">Reference proteome</keyword>
<feature type="region of interest" description="Disordered" evidence="1">
    <location>
        <begin position="1"/>
        <end position="39"/>
    </location>
</feature>
<dbReference type="Proteomes" id="UP000293342">
    <property type="component" value="Unassembled WGS sequence"/>
</dbReference>
<organism evidence="2 3">
    <name type="scientific">Kribbella capetownensis</name>
    <dbReference type="NCBI Taxonomy" id="1572659"/>
    <lineage>
        <taxon>Bacteria</taxon>
        <taxon>Bacillati</taxon>
        <taxon>Actinomycetota</taxon>
        <taxon>Actinomycetes</taxon>
        <taxon>Propionibacteriales</taxon>
        <taxon>Kribbellaceae</taxon>
        <taxon>Kribbella</taxon>
    </lineage>
</organism>
<sequence length="96" mass="10472">MYFDHDEPAAGSQYSSRSAQSRVQRGDPAQRSVRREDDIDGLLRGPVDGLDLLQYVDSPVVWTSASRSHNCLFTSSSAFSSVMQPTMTTSGSGVTR</sequence>
<evidence type="ECO:0000256" key="1">
    <source>
        <dbReference type="SAM" id="MobiDB-lite"/>
    </source>
</evidence>
<accession>A0A4R0K2R2</accession>